<dbReference type="AlphaFoldDB" id="A0A6U3XBC5"/>
<name>A0A6U3XBC5_9STRA</name>
<accession>A0A6U3XBC5</accession>
<feature type="region of interest" description="Disordered" evidence="1">
    <location>
        <begin position="223"/>
        <end position="278"/>
    </location>
</feature>
<dbReference type="EMBL" id="HBGS01050813">
    <property type="protein sequence ID" value="CAD9467101.1"/>
    <property type="molecule type" value="Transcribed_RNA"/>
</dbReference>
<evidence type="ECO:0000313" key="2">
    <source>
        <dbReference type="EMBL" id="CAD9467101.1"/>
    </source>
</evidence>
<feature type="compositionally biased region" description="Low complexity" evidence="1">
    <location>
        <begin position="269"/>
        <end position="278"/>
    </location>
</feature>
<evidence type="ECO:0000313" key="3">
    <source>
        <dbReference type="EMBL" id="CAD9467119.1"/>
    </source>
</evidence>
<sequence>MDPLYPRPTKAEKAHNEKKDENAGIGLCHQLQPHVVKCALDIAIAQRYEEHANGDQKRNSQISHQKAKCADTIKHAAEAIIKKAVDRAGAAVDIAEGGLFKTEAALDEMTKEIEENYTRGNPLNKIHTICHGQIQLFSDGLNYDEARQIPFTKGGKKLDLVEPLRKLIRIGIERNFVPVEGASHDELEEGEAELPGPTATFVLEKRRARKEFTAKARETATMKVAELRKKRRDEEMEKAVAKQKKKDDAERRKKDAAQKKAKRSKPKKQLGSSSQKQK</sequence>
<organism evidence="3">
    <name type="scientific">Octactis speculum</name>
    <dbReference type="NCBI Taxonomy" id="3111310"/>
    <lineage>
        <taxon>Eukaryota</taxon>
        <taxon>Sar</taxon>
        <taxon>Stramenopiles</taxon>
        <taxon>Ochrophyta</taxon>
        <taxon>Dictyochophyceae</taxon>
        <taxon>Dictyochales</taxon>
        <taxon>Dictyochaceae</taxon>
        <taxon>Octactis</taxon>
    </lineage>
</organism>
<feature type="compositionally biased region" description="Basic residues" evidence="1">
    <location>
        <begin position="259"/>
        <end position="268"/>
    </location>
</feature>
<protein>
    <submittedName>
        <fullName evidence="3">Uncharacterized protein</fullName>
    </submittedName>
</protein>
<feature type="compositionally biased region" description="Basic and acidic residues" evidence="1">
    <location>
        <begin position="232"/>
        <end position="258"/>
    </location>
</feature>
<reference evidence="3" key="1">
    <citation type="submission" date="2021-01" db="EMBL/GenBank/DDBJ databases">
        <authorList>
            <person name="Corre E."/>
            <person name="Pelletier E."/>
            <person name="Niang G."/>
            <person name="Scheremetjew M."/>
            <person name="Finn R."/>
            <person name="Kale V."/>
            <person name="Holt S."/>
            <person name="Cochrane G."/>
            <person name="Meng A."/>
            <person name="Brown T."/>
            <person name="Cohen L."/>
        </authorList>
    </citation>
    <scope>NUCLEOTIDE SEQUENCE</scope>
    <source>
        <strain evidence="3">CCMP1381</strain>
    </source>
</reference>
<evidence type="ECO:0000256" key="1">
    <source>
        <dbReference type="SAM" id="MobiDB-lite"/>
    </source>
</evidence>
<proteinExistence type="predicted"/>
<dbReference type="EMBL" id="HBGS01050821">
    <property type="protein sequence ID" value="CAD9467119.1"/>
    <property type="molecule type" value="Transcribed_RNA"/>
</dbReference>
<gene>
    <name evidence="2" type="ORF">DSPE1174_LOCUS26367</name>
    <name evidence="3" type="ORF">DSPE1174_LOCUS26374</name>
</gene>